<keyword evidence="13" id="KW-1185">Reference proteome</keyword>
<dbReference type="InterPro" id="IPR004417">
    <property type="entry name" value="TrmFO"/>
</dbReference>
<keyword evidence="7 10" id="KW-0274">FAD</keyword>
<comment type="catalytic activity">
    <reaction evidence="10">
        <text>uridine(54) in tRNA + (6R)-5,10-methylene-5,6,7,8-tetrahydrofolate + NADH + H(+) = 5-methyluridine(54) in tRNA + (6S)-5,6,7,8-tetrahydrofolate + NAD(+)</text>
        <dbReference type="Rhea" id="RHEA:16873"/>
        <dbReference type="Rhea" id="RHEA-COMP:10167"/>
        <dbReference type="Rhea" id="RHEA-COMP:10193"/>
        <dbReference type="ChEBI" id="CHEBI:15378"/>
        <dbReference type="ChEBI" id="CHEBI:15636"/>
        <dbReference type="ChEBI" id="CHEBI:57453"/>
        <dbReference type="ChEBI" id="CHEBI:57540"/>
        <dbReference type="ChEBI" id="CHEBI:57945"/>
        <dbReference type="ChEBI" id="CHEBI:65315"/>
        <dbReference type="ChEBI" id="CHEBI:74447"/>
        <dbReference type="EC" id="2.1.1.74"/>
    </reaction>
</comment>
<name>A0AA48H7J2_9RHOB</name>
<feature type="domain" description="MnmG N-terminal" evidence="11">
    <location>
        <begin position="5"/>
        <end position="373"/>
    </location>
</feature>
<dbReference type="GO" id="GO:0005829">
    <property type="term" value="C:cytosol"/>
    <property type="evidence" value="ECO:0007669"/>
    <property type="project" value="TreeGrafter"/>
</dbReference>
<dbReference type="NCBIfam" id="NF003739">
    <property type="entry name" value="PRK05335.1"/>
    <property type="match status" value="1"/>
</dbReference>
<evidence type="ECO:0000256" key="5">
    <source>
        <dbReference type="ARBA" id="ARBA00022679"/>
    </source>
</evidence>
<dbReference type="PANTHER" id="PTHR11806:SF2">
    <property type="entry name" value="METHYLENETETRAHYDROFOLATE--TRNA-(URACIL-5-)-METHYLTRANSFERASE TRMFO"/>
    <property type="match status" value="1"/>
</dbReference>
<proteinExistence type="inferred from homology"/>
<keyword evidence="3 10" id="KW-0489">Methyltransferase</keyword>
<keyword evidence="8 10" id="KW-0521">NADP</keyword>
<dbReference type="HAMAP" id="MF_01037">
    <property type="entry name" value="TrmFO"/>
    <property type="match status" value="1"/>
</dbReference>
<dbReference type="EC" id="2.1.1.74" evidence="10"/>
<keyword evidence="6 10" id="KW-0819">tRNA processing</keyword>
<dbReference type="NCBIfam" id="TIGR00137">
    <property type="entry name" value="gid_trmFO"/>
    <property type="match status" value="1"/>
</dbReference>
<dbReference type="EMBL" id="AP027266">
    <property type="protein sequence ID" value="BDW85147.1"/>
    <property type="molecule type" value="Genomic_DNA"/>
</dbReference>
<comment type="similarity">
    <text evidence="10">Belongs to the MnmG family. TrmFO subfamily.</text>
</comment>
<keyword evidence="4 10" id="KW-0285">Flavoprotein</keyword>
<sequence>MSKTLHIIGGGMAGSEAAWQAANAGIPVVLHEMRPTVGTFAHRTGSLAEMVCSNSFRSDDHEQNAVGLLHWEMRNAGSIIMDTAYAHRLPAGGALAVDRDPFAEAVTAKLRAHPNITIVGEEITALPDGPTIIATGPLTSGALANAIAAETGQDALAFFDAIAPIVYADTIDMSIAWEQSRYDKGETLEEQRAYINCPMTRDDYEAFIDALLAADKTEFHEGETAGYFDGCLPIEVMAERGRETLRHGPMKPVGLTNPHNPTVKPWAVVQLRRDNALGTLYNIVGFQTKMKYGAQTSVFKMIPGLQDASFARLGGIHRNTFINSPTLLDDQMRLRSRPNIRFAGQITGVEGYVESAAMGLLAGRLAAAELKGETLPPVPQETAMGALVHHITGGAEAKTFQPMNVNFGLFPPVEGLKAGRRGRKDRYKAYTDRAKAAWTAWLGREAEAKPSSSAA</sequence>
<protein>
    <recommendedName>
        <fullName evidence="10">Methylenetetrahydrofolate--tRNA-(uracil-5-)-methyltransferase TrmFO</fullName>
        <ecNumber evidence="10">2.1.1.74</ecNumber>
    </recommendedName>
    <alternativeName>
        <fullName evidence="10">Folate-dependent tRNA (uracil-5-)-methyltransferase</fullName>
    </alternativeName>
    <alternativeName>
        <fullName evidence="10">Folate-dependent tRNA(M-5-U54)-methyltransferase</fullName>
    </alternativeName>
</protein>
<evidence type="ECO:0000313" key="12">
    <source>
        <dbReference type="EMBL" id="BDW85147.1"/>
    </source>
</evidence>
<dbReference type="SUPFAM" id="SSF51905">
    <property type="entry name" value="FAD/NAD(P)-binding domain"/>
    <property type="match status" value="1"/>
</dbReference>
<keyword evidence="2 10" id="KW-0963">Cytoplasm</keyword>
<dbReference type="GO" id="GO:0002098">
    <property type="term" value="P:tRNA wobble uridine modification"/>
    <property type="evidence" value="ECO:0007669"/>
    <property type="project" value="TreeGrafter"/>
</dbReference>
<comment type="catalytic activity">
    <reaction evidence="10">
        <text>uridine(54) in tRNA + (6R)-5,10-methylene-5,6,7,8-tetrahydrofolate + NADPH + H(+) = 5-methyluridine(54) in tRNA + (6S)-5,6,7,8-tetrahydrofolate + NADP(+)</text>
        <dbReference type="Rhea" id="RHEA:62372"/>
        <dbReference type="Rhea" id="RHEA-COMP:10167"/>
        <dbReference type="Rhea" id="RHEA-COMP:10193"/>
        <dbReference type="ChEBI" id="CHEBI:15378"/>
        <dbReference type="ChEBI" id="CHEBI:15636"/>
        <dbReference type="ChEBI" id="CHEBI:57453"/>
        <dbReference type="ChEBI" id="CHEBI:57783"/>
        <dbReference type="ChEBI" id="CHEBI:58349"/>
        <dbReference type="ChEBI" id="CHEBI:65315"/>
        <dbReference type="ChEBI" id="CHEBI:74447"/>
        <dbReference type="EC" id="2.1.1.74"/>
    </reaction>
</comment>
<dbReference type="GO" id="GO:0047151">
    <property type="term" value="F:tRNA (uracil(54)-C5)-methyltransferase activity, 5,10-methylenetetrahydrofolate-dependent"/>
    <property type="evidence" value="ECO:0007669"/>
    <property type="project" value="UniProtKB-UniRule"/>
</dbReference>
<gene>
    <name evidence="12" type="primary">gid</name>
    <name evidence="10" type="synonym">trmFO</name>
    <name evidence="12" type="ORF">MACH21_13240</name>
</gene>
<comment type="cofactor">
    <cofactor evidence="1 10">
        <name>FAD</name>
        <dbReference type="ChEBI" id="CHEBI:57692"/>
    </cofactor>
</comment>
<evidence type="ECO:0000259" key="11">
    <source>
        <dbReference type="Pfam" id="PF01134"/>
    </source>
</evidence>
<dbReference type="InterPro" id="IPR002218">
    <property type="entry name" value="MnmG-rel"/>
</dbReference>
<evidence type="ECO:0000256" key="3">
    <source>
        <dbReference type="ARBA" id="ARBA00022603"/>
    </source>
</evidence>
<dbReference type="GO" id="GO:0030488">
    <property type="term" value="P:tRNA methylation"/>
    <property type="evidence" value="ECO:0007669"/>
    <property type="project" value="TreeGrafter"/>
</dbReference>
<dbReference type="Pfam" id="PF01134">
    <property type="entry name" value="GIDA"/>
    <property type="match status" value="1"/>
</dbReference>
<evidence type="ECO:0000256" key="9">
    <source>
        <dbReference type="ARBA" id="ARBA00023027"/>
    </source>
</evidence>
<dbReference type="InterPro" id="IPR040131">
    <property type="entry name" value="MnmG_N"/>
</dbReference>
<dbReference type="GO" id="GO:0050660">
    <property type="term" value="F:flavin adenine dinucleotide binding"/>
    <property type="evidence" value="ECO:0007669"/>
    <property type="project" value="UniProtKB-UniRule"/>
</dbReference>
<evidence type="ECO:0000256" key="10">
    <source>
        <dbReference type="HAMAP-Rule" id="MF_01037"/>
    </source>
</evidence>
<evidence type="ECO:0000256" key="2">
    <source>
        <dbReference type="ARBA" id="ARBA00022490"/>
    </source>
</evidence>
<comment type="subcellular location">
    <subcellularLocation>
        <location evidence="10">Cytoplasm</location>
    </subcellularLocation>
</comment>
<evidence type="ECO:0000256" key="1">
    <source>
        <dbReference type="ARBA" id="ARBA00001974"/>
    </source>
</evidence>
<organism evidence="12 13">
    <name type="scientific">Roseicyclus marinus</name>
    <dbReference type="NCBI Taxonomy" id="2161673"/>
    <lineage>
        <taxon>Bacteria</taxon>
        <taxon>Pseudomonadati</taxon>
        <taxon>Pseudomonadota</taxon>
        <taxon>Alphaproteobacteria</taxon>
        <taxon>Rhodobacterales</taxon>
        <taxon>Roseobacteraceae</taxon>
        <taxon>Roseicyclus</taxon>
    </lineage>
</organism>
<feature type="binding site" evidence="10">
    <location>
        <begin position="9"/>
        <end position="14"/>
    </location>
    <ligand>
        <name>FAD</name>
        <dbReference type="ChEBI" id="CHEBI:57692"/>
    </ligand>
</feature>
<reference evidence="12 13" key="1">
    <citation type="submission" date="2023-01" db="EMBL/GenBank/DDBJ databases">
        <title>Complete genome sequence of Roseicyclus marinus strain Dej080120_10.</title>
        <authorList>
            <person name="Ueki S."/>
            <person name="Maruyama F."/>
        </authorList>
    </citation>
    <scope>NUCLEOTIDE SEQUENCE [LARGE SCALE GENOMIC DNA]</scope>
    <source>
        <strain evidence="12 13">Dej080120_10</strain>
    </source>
</reference>
<dbReference type="RefSeq" id="WP_338275689.1">
    <property type="nucleotide sequence ID" value="NZ_AP027266.1"/>
</dbReference>
<accession>A0AA48H7J2</accession>
<evidence type="ECO:0000313" key="13">
    <source>
        <dbReference type="Proteomes" id="UP001337723"/>
    </source>
</evidence>
<dbReference type="InterPro" id="IPR036188">
    <property type="entry name" value="FAD/NAD-bd_sf"/>
</dbReference>
<evidence type="ECO:0000256" key="6">
    <source>
        <dbReference type="ARBA" id="ARBA00022694"/>
    </source>
</evidence>
<dbReference type="Proteomes" id="UP001337723">
    <property type="component" value="Chromosome"/>
</dbReference>
<dbReference type="KEGG" id="rmai:MACH21_13240"/>
<evidence type="ECO:0000256" key="7">
    <source>
        <dbReference type="ARBA" id="ARBA00022827"/>
    </source>
</evidence>
<keyword evidence="9 10" id="KW-0520">NAD</keyword>
<evidence type="ECO:0000256" key="8">
    <source>
        <dbReference type="ARBA" id="ARBA00022857"/>
    </source>
</evidence>
<keyword evidence="5 10" id="KW-0808">Transferase</keyword>
<dbReference type="Gene3D" id="3.50.50.60">
    <property type="entry name" value="FAD/NAD(P)-binding domain"/>
    <property type="match status" value="2"/>
</dbReference>
<comment type="function">
    <text evidence="10">Catalyzes the folate-dependent formation of 5-methyl-uridine at position 54 (M-5-U54) in all tRNAs.</text>
</comment>
<dbReference type="PANTHER" id="PTHR11806">
    <property type="entry name" value="GLUCOSE INHIBITED DIVISION PROTEIN A"/>
    <property type="match status" value="1"/>
</dbReference>
<dbReference type="AlphaFoldDB" id="A0AA48H7J2"/>
<evidence type="ECO:0000256" key="4">
    <source>
        <dbReference type="ARBA" id="ARBA00022630"/>
    </source>
</evidence>